<dbReference type="KEGG" id="hdi:HDIA_2655"/>
<accession>A0A2C9D7E3</accession>
<dbReference type="RefSeq" id="WP_099556607.1">
    <property type="nucleotide sequence ID" value="NZ_LT960614.1"/>
</dbReference>
<dbReference type="Proteomes" id="UP000223606">
    <property type="component" value="Chromosome 1"/>
</dbReference>
<evidence type="ECO:0000313" key="1">
    <source>
        <dbReference type="EMBL" id="SON56196.1"/>
    </source>
</evidence>
<dbReference type="AlphaFoldDB" id="A0A2C9D7E3"/>
<dbReference type="OrthoDB" id="7428487at2"/>
<name>A0A2C9D7E3_9HYPH</name>
<keyword evidence="2" id="KW-1185">Reference proteome</keyword>
<protein>
    <submittedName>
        <fullName evidence="1">Uncharacterized protein</fullName>
    </submittedName>
</protein>
<proteinExistence type="predicted"/>
<organism evidence="1 2">
    <name type="scientific">Hartmannibacter diazotrophicus</name>
    <dbReference type="NCBI Taxonomy" id="1482074"/>
    <lineage>
        <taxon>Bacteria</taxon>
        <taxon>Pseudomonadati</taxon>
        <taxon>Pseudomonadota</taxon>
        <taxon>Alphaproteobacteria</taxon>
        <taxon>Hyphomicrobiales</taxon>
        <taxon>Pleomorphomonadaceae</taxon>
        <taxon>Hartmannibacter</taxon>
    </lineage>
</organism>
<evidence type="ECO:0000313" key="2">
    <source>
        <dbReference type="Proteomes" id="UP000223606"/>
    </source>
</evidence>
<dbReference type="EMBL" id="LT960614">
    <property type="protein sequence ID" value="SON56196.1"/>
    <property type="molecule type" value="Genomic_DNA"/>
</dbReference>
<gene>
    <name evidence="1" type="ORF">HDIA_2655</name>
</gene>
<sequence>MPGLGSFGRLEFGKLGFNTQRRAPTANNLQHNINIITSAIASRHRLSAKINGSDTVLEPYALFTSASGTILNAVVIFSDVLGVASFMPQNINVATMHAVKEENDGFFPNWGFDLSGLTDATEVLASVDLIQYPKDGFQSDPGAVTS</sequence>
<reference evidence="2" key="1">
    <citation type="submission" date="2017-09" db="EMBL/GenBank/DDBJ databases">
        <title>Genome sequence of Nannocystis excedens DSM 71.</title>
        <authorList>
            <person name="Blom J."/>
        </authorList>
    </citation>
    <scope>NUCLEOTIDE SEQUENCE [LARGE SCALE GENOMIC DNA]</scope>
    <source>
        <strain evidence="2">type strain: E19</strain>
    </source>
</reference>